<keyword evidence="2" id="KW-1185">Reference proteome</keyword>
<evidence type="ECO:0000313" key="2">
    <source>
        <dbReference type="Proteomes" id="UP000297998"/>
    </source>
</evidence>
<reference evidence="1 2" key="1">
    <citation type="submission" date="2019-03" db="EMBL/GenBank/DDBJ databases">
        <title>Empedobacter tilapiae sp. nov., isolated from an intestine of Nile tilapia Oreochromis niloticus.</title>
        <authorList>
            <person name="Kim Y.-O."/>
            <person name="Yoon J.-H."/>
        </authorList>
    </citation>
    <scope>NUCLEOTIDE SEQUENCE [LARGE SCALE GENOMIC DNA]</scope>
    <source>
        <strain evidence="1 2">MRS2</strain>
    </source>
</reference>
<evidence type="ECO:0000313" key="1">
    <source>
        <dbReference type="EMBL" id="TGN22539.1"/>
    </source>
</evidence>
<accession>A0A4Z1BC31</accession>
<comment type="caution">
    <text evidence="1">The sequence shown here is derived from an EMBL/GenBank/DDBJ whole genome shotgun (WGS) entry which is preliminary data.</text>
</comment>
<gene>
    <name evidence="1" type="ORF">E4J94_15960</name>
</gene>
<dbReference type="Proteomes" id="UP000297998">
    <property type="component" value="Unassembled WGS sequence"/>
</dbReference>
<sequence length="307" mass="36630">MIIEIDFANDLLELIEEELNNCEKKNQIQLFKRNSVIRSADLEWMNKYQNFSFPIYSLNSTNTLSIYREYYDLLVNDWKINHPTLVEKGIEKTIMNLMDTDIFSETIYYAINDKVSKLVYQYNDVLKSTVETNRLFGIEDEERILLIHLKKYQEILNSENKQIQIFHGIVLNKSISDNILRIYIRFIKLRLEMLNPSFIEFKEEFMKIPTKFVWKGSQKDLCELFVELRKNNWIDELQWGDISKSAKAICNLFDLSLTRKNDTSDVEQSFYQILKGKHNPITKEREYNEVLGLTKNRKFNKIQKNIS</sequence>
<dbReference type="EMBL" id="SRPE01000014">
    <property type="protein sequence ID" value="TGN22539.1"/>
    <property type="molecule type" value="Genomic_DNA"/>
</dbReference>
<protein>
    <submittedName>
        <fullName evidence="1">Uncharacterized protein</fullName>
    </submittedName>
</protein>
<organism evidence="1 2">
    <name type="scientific">Empedobacter tilapiae</name>
    <dbReference type="NCBI Taxonomy" id="2491114"/>
    <lineage>
        <taxon>Bacteria</taxon>
        <taxon>Pseudomonadati</taxon>
        <taxon>Bacteroidota</taxon>
        <taxon>Flavobacteriia</taxon>
        <taxon>Flavobacteriales</taxon>
        <taxon>Weeksellaceae</taxon>
        <taxon>Empedobacter</taxon>
    </lineage>
</organism>
<dbReference type="AlphaFoldDB" id="A0A4Z1BC31"/>
<name>A0A4Z1BC31_9FLAO</name>
<proteinExistence type="predicted"/>
<dbReference type="RefSeq" id="WP_135836785.1">
    <property type="nucleotide sequence ID" value="NZ_SRPE01000014.1"/>
</dbReference>
<dbReference type="OrthoDB" id="1454031at2"/>